<feature type="non-terminal residue" evidence="7">
    <location>
        <position position="274"/>
    </location>
</feature>
<feature type="domain" description="Peptidase S1" evidence="6">
    <location>
        <begin position="29"/>
        <end position="272"/>
    </location>
</feature>
<dbReference type="PROSITE" id="PS50240">
    <property type="entry name" value="TRYPSIN_DOM"/>
    <property type="match status" value="1"/>
</dbReference>
<dbReference type="InterPro" id="IPR050430">
    <property type="entry name" value="Peptidase_S1"/>
</dbReference>
<dbReference type="Gene3D" id="2.40.10.10">
    <property type="entry name" value="Trypsin-like serine proteases"/>
    <property type="match status" value="1"/>
</dbReference>
<evidence type="ECO:0000256" key="2">
    <source>
        <dbReference type="ARBA" id="ARBA00022670"/>
    </source>
</evidence>
<accession>A0A836JXD1</accession>
<dbReference type="InterPro" id="IPR009003">
    <property type="entry name" value="Peptidase_S1_PA"/>
</dbReference>
<evidence type="ECO:0000259" key="6">
    <source>
        <dbReference type="PROSITE" id="PS50240"/>
    </source>
</evidence>
<dbReference type="GO" id="GO:0006508">
    <property type="term" value="P:proteolysis"/>
    <property type="evidence" value="ECO:0007669"/>
    <property type="project" value="UniProtKB-KW"/>
</dbReference>
<comment type="similarity">
    <text evidence="1">Belongs to the peptidase S1 family.</text>
</comment>
<keyword evidence="8" id="KW-1185">Reference proteome</keyword>
<dbReference type="PANTHER" id="PTHR24276:SF98">
    <property type="entry name" value="FI18310P1-RELATED"/>
    <property type="match status" value="1"/>
</dbReference>
<evidence type="ECO:0000256" key="3">
    <source>
        <dbReference type="ARBA" id="ARBA00022801"/>
    </source>
</evidence>
<dbReference type="SMART" id="SM00020">
    <property type="entry name" value="Tryp_SPc"/>
    <property type="match status" value="1"/>
</dbReference>
<feature type="non-terminal residue" evidence="7">
    <location>
        <position position="1"/>
    </location>
</feature>
<dbReference type="PROSITE" id="PS00134">
    <property type="entry name" value="TRYPSIN_HIS"/>
    <property type="match status" value="1"/>
</dbReference>
<evidence type="ECO:0000256" key="1">
    <source>
        <dbReference type="ARBA" id="ARBA00007664"/>
    </source>
</evidence>
<dbReference type="Pfam" id="PF00089">
    <property type="entry name" value="Trypsin"/>
    <property type="match status" value="2"/>
</dbReference>
<proteinExistence type="inferred from homology"/>
<organism evidence="7 8">
    <name type="scientific">Acromyrmex charruanus</name>
    <dbReference type="NCBI Taxonomy" id="2715315"/>
    <lineage>
        <taxon>Eukaryota</taxon>
        <taxon>Metazoa</taxon>
        <taxon>Ecdysozoa</taxon>
        <taxon>Arthropoda</taxon>
        <taxon>Hexapoda</taxon>
        <taxon>Insecta</taxon>
        <taxon>Pterygota</taxon>
        <taxon>Neoptera</taxon>
        <taxon>Endopterygota</taxon>
        <taxon>Hymenoptera</taxon>
        <taxon>Apocrita</taxon>
        <taxon>Aculeata</taxon>
        <taxon>Formicoidea</taxon>
        <taxon>Formicidae</taxon>
        <taxon>Myrmicinae</taxon>
        <taxon>Acromyrmex</taxon>
    </lineage>
</organism>
<evidence type="ECO:0000256" key="4">
    <source>
        <dbReference type="ARBA" id="ARBA00022825"/>
    </source>
</evidence>
<evidence type="ECO:0000313" key="8">
    <source>
        <dbReference type="Proteomes" id="UP000669903"/>
    </source>
</evidence>
<protein>
    <submittedName>
        <fullName evidence="7">CTR2 protein</fullName>
    </submittedName>
</protein>
<evidence type="ECO:0000313" key="7">
    <source>
        <dbReference type="EMBL" id="KAG5330654.1"/>
    </source>
</evidence>
<dbReference type="CDD" id="cd00190">
    <property type="entry name" value="Tryp_SPc"/>
    <property type="match status" value="1"/>
</dbReference>
<dbReference type="InterPro" id="IPR001314">
    <property type="entry name" value="Peptidase_S1A"/>
</dbReference>
<reference evidence="7" key="1">
    <citation type="submission" date="2020-03" db="EMBL/GenBank/DDBJ databases">
        <title>Relaxed selection underlies rapid genomic changes in the transitions from sociality to social parasitism in ants.</title>
        <authorList>
            <person name="Bi X."/>
        </authorList>
    </citation>
    <scope>NUCLEOTIDE SEQUENCE</scope>
    <source>
        <strain evidence="7">BGI-DK2014a</strain>
        <tissue evidence="7">Whole body</tissue>
    </source>
</reference>
<dbReference type="GO" id="GO:0004252">
    <property type="term" value="F:serine-type endopeptidase activity"/>
    <property type="evidence" value="ECO:0007669"/>
    <property type="project" value="InterPro"/>
</dbReference>
<comment type="caution">
    <text evidence="7">The sequence shown here is derived from an EMBL/GenBank/DDBJ whole genome shotgun (WGS) entry which is preliminary data.</text>
</comment>
<dbReference type="Proteomes" id="UP000669903">
    <property type="component" value="Unassembled WGS sequence"/>
</dbReference>
<sequence>MTMNLTLYLVIILILDVNYGIQALRIRRLIGGQPAIESEFPYQVSVRYYNLHICSGALISDRHALSAAHCICGLIDEPSEELSVHTGSINLKEGEKHAVKDVICHPDYVYGSEKSWTADLVVIMLAKEICISSSQSPIALAMHDDVPIGQQAIISGWGRVHPFSWLSRDLQKLSVPIIDNNVCQTYYKNTTILNSQICTFERKGIGACKVKYIIFYKNILLEYYSQGDSGSPLVHNCILIGIFSWTKPCALGFPDVFTRVSHFMDFIKQVMQDN</sequence>
<dbReference type="InterPro" id="IPR001254">
    <property type="entry name" value="Trypsin_dom"/>
</dbReference>
<dbReference type="InterPro" id="IPR043504">
    <property type="entry name" value="Peptidase_S1_PA_chymotrypsin"/>
</dbReference>
<dbReference type="PRINTS" id="PR00722">
    <property type="entry name" value="CHYMOTRYPSIN"/>
</dbReference>
<evidence type="ECO:0000256" key="5">
    <source>
        <dbReference type="ARBA" id="ARBA00023157"/>
    </source>
</evidence>
<gene>
    <name evidence="7" type="primary">Ctr2_0</name>
    <name evidence="7" type="ORF">G6Z76_0005391</name>
</gene>
<dbReference type="AlphaFoldDB" id="A0A836JXD1"/>
<dbReference type="EMBL" id="JAANIC010005802">
    <property type="protein sequence ID" value="KAG5330654.1"/>
    <property type="molecule type" value="Genomic_DNA"/>
</dbReference>
<name>A0A836JXD1_9HYME</name>
<dbReference type="SUPFAM" id="SSF50494">
    <property type="entry name" value="Trypsin-like serine proteases"/>
    <property type="match status" value="1"/>
</dbReference>
<keyword evidence="2" id="KW-0645">Protease</keyword>
<dbReference type="PANTHER" id="PTHR24276">
    <property type="entry name" value="POLYSERASE-RELATED"/>
    <property type="match status" value="1"/>
</dbReference>
<dbReference type="InterPro" id="IPR018114">
    <property type="entry name" value="TRYPSIN_HIS"/>
</dbReference>
<keyword evidence="4" id="KW-0720">Serine protease</keyword>
<keyword evidence="5" id="KW-1015">Disulfide bond</keyword>
<keyword evidence="3" id="KW-0378">Hydrolase</keyword>